<accession>A0A225D285</accession>
<organism evidence="1 2">
    <name type="scientific">Fimbriiglobus ruber</name>
    <dbReference type="NCBI Taxonomy" id="1908690"/>
    <lineage>
        <taxon>Bacteria</taxon>
        <taxon>Pseudomonadati</taxon>
        <taxon>Planctomycetota</taxon>
        <taxon>Planctomycetia</taxon>
        <taxon>Gemmatales</taxon>
        <taxon>Gemmataceae</taxon>
        <taxon>Fimbriiglobus</taxon>
    </lineage>
</organism>
<dbReference type="EMBL" id="NIDE01000017">
    <property type="protein sequence ID" value="OWK35710.1"/>
    <property type="molecule type" value="Genomic_DNA"/>
</dbReference>
<gene>
    <name evidence="1" type="ORF">FRUB_08273</name>
</gene>
<dbReference type="Proteomes" id="UP000214646">
    <property type="component" value="Unassembled WGS sequence"/>
</dbReference>
<reference evidence="2" key="1">
    <citation type="submission" date="2017-06" db="EMBL/GenBank/DDBJ databases">
        <title>Genome analysis of Fimbriiglobus ruber SP5, the first member of the order Planctomycetales with confirmed chitinolytic capability.</title>
        <authorList>
            <person name="Ravin N.V."/>
            <person name="Rakitin A.L."/>
            <person name="Ivanova A.A."/>
            <person name="Beletsky A.V."/>
            <person name="Kulichevskaya I.S."/>
            <person name="Mardanov A.V."/>
            <person name="Dedysh S.N."/>
        </authorList>
    </citation>
    <scope>NUCLEOTIDE SEQUENCE [LARGE SCALE GENOMIC DNA]</scope>
    <source>
        <strain evidence="2">SP5</strain>
    </source>
</reference>
<name>A0A225D285_9BACT</name>
<evidence type="ECO:0000313" key="1">
    <source>
        <dbReference type="EMBL" id="OWK35710.1"/>
    </source>
</evidence>
<keyword evidence="2" id="KW-1185">Reference proteome</keyword>
<dbReference type="AlphaFoldDB" id="A0A225D285"/>
<proteinExistence type="predicted"/>
<comment type="caution">
    <text evidence="1">The sequence shown here is derived from an EMBL/GenBank/DDBJ whole genome shotgun (WGS) entry which is preliminary data.</text>
</comment>
<sequence length="52" mass="6006">MIPSREQFLARLVERAYRNEVNPPHLPARFFAQRLTAYGLLMFGTVFGIGRP</sequence>
<protein>
    <submittedName>
        <fullName evidence="1">Uncharacterized protein</fullName>
    </submittedName>
</protein>
<evidence type="ECO:0000313" key="2">
    <source>
        <dbReference type="Proteomes" id="UP000214646"/>
    </source>
</evidence>